<sequence>DRPCKLAVGFPDNIIALEYVQESTSSTIIHGRELGENNFRVSVEVVLDTTTLIPILNPDDDTRLV</sequence>
<accession>A0A2P5DG67</accession>
<gene>
    <name evidence="2" type="ORF">PanWU01x14_067030</name>
</gene>
<organism evidence="2 3">
    <name type="scientific">Parasponia andersonii</name>
    <name type="common">Sponia andersonii</name>
    <dbReference type="NCBI Taxonomy" id="3476"/>
    <lineage>
        <taxon>Eukaryota</taxon>
        <taxon>Viridiplantae</taxon>
        <taxon>Streptophyta</taxon>
        <taxon>Embryophyta</taxon>
        <taxon>Tracheophyta</taxon>
        <taxon>Spermatophyta</taxon>
        <taxon>Magnoliopsida</taxon>
        <taxon>eudicotyledons</taxon>
        <taxon>Gunneridae</taxon>
        <taxon>Pentapetalae</taxon>
        <taxon>rosids</taxon>
        <taxon>fabids</taxon>
        <taxon>Rosales</taxon>
        <taxon>Cannabaceae</taxon>
        <taxon>Parasponia</taxon>
    </lineage>
</organism>
<feature type="non-terminal residue" evidence="2">
    <location>
        <position position="65"/>
    </location>
</feature>
<dbReference type="Proteomes" id="UP000237105">
    <property type="component" value="Unassembled WGS sequence"/>
</dbReference>
<proteinExistence type="predicted"/>
<evidence type="ECO:0000259" key="1">
    <source>
        <dbReference type="Pfam" id="PF26133"/>
    </source>
</evidence>
<keyword evidence="3" id="KW-1185">Reference proteome</keyword>
<dbReference type="InterPro" id="IPR058352">
    <property type="entry name" value="DUF8039"/>
</dbReference>
<comment type="caution">
    <text evidence="2">The sequence shown here is derived from an EMBL/GenBank/DDBJ whole genome shotgun (WGS) entry which is preliminary data.</text>
</comment>
<evidence type="ECO:0000313" key="2">
    <source>
        <dbReference type="EMBL" id="PON72312.1"/>
    </source>
</evidence>
<dbReference type="OrthoDB" id="1426731at2759"/>
<reference evidence="3" key="1">
    <citation type="submission" date="2016-06" db="EMBL/GenBank/DDBJ databases">
        <title>Parallel loss of symbiosis genes in relatives of nitrogen-fixing non-legume Parasponia.</title>
        <authorList>
            <person name="Van Velzen R."/>
            <person name="Holmer R."/>
            <person name="Bu F."/>
            <person name="Rutten L."/>
            <person name="Van Zeijl A."/>
            <person name="Liu W."/>
            <person name="Santuari L."/>
            <person name="Cao Q."/>
            <person name="Sharma T."/>
            <person name="Shen D."/>
            <person name="Roswanjaya Y."/>
            <person name="Wardhani T."/>
            <person name="Kalhor M.S."/>
            <person name="Jansen J."/>
            <person name="Van den Hoogen J."/>
            <person name="Gungor B."/>
            <person name="Hartog M."/>
            <person name="Hontelez J."/>
            <person name="Verver J."/>
            <person name="Yang W.-C."/>
            <person name="Schijlen E."/>
            <person name="Repin R."/>
            <person name="Schilthuizen M."/>
            <person name="Schranz E."/>
            <person name="Heidstra R."/>
            <person name="Miyata K."/>
            <person name="Fedorova E."/>
            <person name="Kohlen W."/>
            <person name="Bisseling T."/>
            <person name="Smit S."/>
            <person name="Geurts R."/>
        </authorList>
    </citation>
    <scope>NUCLEOTIDE SEQUENCE [LARGE SCALE GENOMIC DNA]</scope>
    <source>
        <strain evidence="3">cv. WU1-14</strain>
    </source>
</reference>
<feature type="domain" description="DUF8039" evidence="1">
    <location>
        <begin position="3"/>
        <end position="61"/>
    </location>
</feature>
<dbReference type="EMBL" id="JXTB01000040">
    <property type="protein sequence ID" value="PON72312.1"/>
    <property type="molecule type" value="Genomic_DNA"/>
</dbReference>
<evidence type="ECO:0000313" key="3">
    <source>
        <dbReference type="Proteomes" id="UP000237105"/>
    </source>
</evidence>
<name>A0A2P5DG67_PARAD</name>
<dbReference type="AlphaFoldDB" id="A0A2P5DG67"/>
<feature type="non-terminal residue" evidence="2">
    <location>
        <position position="1"/>
    </location>
</feature>
<dbReference type="Pfam" id="PF26133">
    <property type="entry name" value="DUF8039"/>
    <property type="match status" value="1"/>
</dbReference>
<protein>
    <recommendedName>
        <fullName evidence="1">DUF8039 domain-containing protein</fullName>
    </recommendedName>
</protein>